<feature type="compositionally biased region" description="Basic residues" evidence="6">
    <location>
        <begin position="104"/>
        <end position="114"/>
    </location>
</feature>
<evidence type="ECO:0000313" key="8">
    <source>
        <dbReference type="EMBL" id="KAK7253434.1"/>
    </source>
</evidence>
<dbReference type="Proteomes" id="UP001363151">
    <property type="component" value="Unassembled WGS sequence"/>
</dbReference>
<protein>
    <recommendedName>
        <fullName evidence="7">Mcm6 C-terminal winged-helix domain-containing protein</fullName>
    </recommendedName>
</protein>
<keyword evidence="3" id="KW-0235">DNA replication</keyword>
<name>A0ABR1GBG3_AURAN</name>
<evidence type="ECO:0000259" key="7">
    <source>
        <dbReference type="Pfam" id="PF18263"/>
    </source>
</evidence>
<evidence type="ECO:0000256" key="2">
    <source>
        <dbReference type="ARBA" id="ARBA00008010"/>
    </source>
</evidence>
<keyword evidence="4" id="KW-0067">ATP-binding</keyword>
<dbReference type="Pfam" id="PF18263">
    <property type="entry name" value="WHD_MCM6"/>
    <property type="match status" value="1"/>
</dbReference>
<evidence type="ECO:0000256" key="3">
    <source>
        <dbReference type="ARBA" id="ARBA00022705"/>
    </source>
</evidence>
<organism evidence="8 9">
    <name type="scientific">Aureococcus anophagefferens</name>
    <name type="common">Harmful bloom alga</name>
    <dbReference type="NCBI Taxonomy" id="44056"/>
    <lineage>
        <taxon>Eukaryota</taxon>
        <taxon>Sar</taxon>
        <taxon>Stramenopiles</taxon>
        <taxon>Ochrophyta</taxon>
        <taxon>Pelagophyceae</taxon>
        <taxon>Pelagomonadales</taxon>
        <taxon>Pelagomonadaceae</taxon>
        <taxon>Aureococcus</taxon>
    </lineage>
</organism>
<evidence type="ECO:0000313" key="9">
    <source>
        <dbReference type="Proteomes" id="UP001363151"/>
    </source>
</evidence>
<keyword evidence="4" id="KW-0378">Hydrolase</keyword>
<proteinExistence type="inferred from homology"/>
<keyword evidence="4" id="KW-0347">Helicase</keyword>
<evidence type="ECO:0000256" key="1">
    <source>
        <dbReference type="ARBA" id="ARBA00004123"/>
    </source>
</evidence>
<dbReference type="Gene3D" id="1.20.58.870">
    <property type="match status" value="1"/>
</dbReference>
<feature type="compositionally biased region" description="Low complexity" evidence="6">
    <location>
        <begin position="93"/>
        <end position="103"/>
    </location>
</feature>
<reference evidence="8 9" key="1">
    <citation type="submission" date="2024-03" db="EMBL/GenBank/DDBJ databases">
        <title>Aureococcus anophagefferens CCMP1851 and Kratosvirus quantuckense: Draft genome of a second virus-susceptible host strain in the model system.</title>
        <authorList>
            <person name="Chase E."/>
            <person name="Truchon A.R."/>
            <person name="Schepens W."/>
            <person name="Wilhelm S.W."/>
        </authorList>
    </citation>
    <scope>NUCLEOTIDE SEQUENCE [LARGE SCALE GENOMIC DNA]</scope>
    <source>
        <strain evidence="8 9">CCMP1851</strain>
    </source>
</reference>
<feature type="region of interest" description="Disordered" evidence="6">
    <location>
        <begin position="41"/>
        <end position="114"/>
    </location>
</feature>
<sequence>MSDTVEPDDVREAFRLLKKSIISVESEAVVLDDLRRRRRRLADAERRPRPAASTSPRTATARTATRRRRRRSGRGRATRATRATSRRRSGPLATATAATAAAARPRRRAAAAAKPKTKIKLSYEDYQRYRLLITTHLRSRATLDDVPGLPRSAILDWYLRVHADEVGDEVAAHTKLLKQILKRLQKDELVIVVAHEDGEPVLAVHPNVDVDESMS</sequence>
<keyword evidence="5" id="KW-0539">Nucleus</keyword>
<comment type="similarity">
    <text evidence="2">Belongs to the MCM family.</text>
</comment>
<evidence type="ECO:0000256" key="5">
    <source>
        <dbReference type="ARBA" id="ARBA00023242"/>
    </source>
</evidence>
<dbReference type="InterPro" id="IPR041024">
    <property type="entry name" value="Mcm6_C"/>
</dbReference>
<evidence type="ECO:0000256" key="6">
    <source>
        <dbReference type="SAM" id="MobiDB-lite"/>
    </source>
</evidence>
<keyword evidence="4" id="KW-0547">Nucleotide-binding</keyword>
<evidence type="ECO:0000256" key="4">
    <source>
        <dbReference type="ARBA" id="ARBA00022806"/>
    </source>
</evidence>
<keyword evidence="9" id="KW-1185">Reference proteome</keyword>
<comment type="subcellular location">
    <subcellularLocation>
        <location evidence="1">Nucleus</location>
    </subcellularLocation>
</comment>
<feature type="compositionally biased region" description="Basic residues" evidence="6">
    <location>
        <begin position="64"/>
        <end position="89"/>
    </location>
</feature>
<dbReference type="EMBL" id="JBBJCI010000035">
    <property type="protein sequence ID" value="KAK7253434.1"/>
    <property type="molecule type" value="Genomic_DNA"/>
</dbReference>
<accession>A0ABR1GBG3</accession>
<gene>
    <name evidence="8" type="ORF">SO694_00001718</name>
</gene>
<feature type="domain" description="Mcm6 C-terminal winged-helix" evidence="7">
    <location>
        <begin position="118"/>
        <end position="210"/>
    </location>
</feature>
<feature type="compositionally biased region" description="Low complexity" evidence="6">
    <location>
        <begin position="50"/>
        <end position="63"/>
    </location>
</feature>
<comment type="caution">
    <text evidence="8">The sequence shown here is derived from an EMBL/GenBank/DDBJ whole genome shotgun (WGS) entry which is preliminary data.</text>
</comment>